<feature type="region of interest" description="Disordered" evidence="1">
    <location>
        <begin position="237"/>
        <end position="285"/>
    </location>
</feature>
<keyword evidence="2" id="KW-0472">Membrane</keyword>
<protein>
    <recommendedName>
        <fullName evidence="5">Carboxypeptidase family protein</fullName>
    </recommendedName>
</protein>
<feature type="compositionally biased region" description="Gly residues" evidence="1">
    <location>
        <begin position="564"/>
        <end position="578"/>
    </location>
</feature>
<feature type="compositionally biased region" description="Low complexity" evidence="1">
    <location>
        <begin position="553"/>
        <end position="563"/>
    </location>
</feature>
<keyword evidence="2" id="KW-0812">Transmembrane</keyword>
<keyword evidence="4" id="KW-1185">Reference proteome</keyword>
<feature type="region of interest" description="Disordered" evidence="1">
    <location>
        <begin position="317"/>
        <end position="346"/>
    </location>
</feature>
<feature type="region of interest" description="Disordered" evidence="1">
    <location>
        <begin position="424"/>
        <end position="656"/>
    </location>
</feature>
<reference evidence="3" key="1">
    <citation type="submission" date="2021-01" db="EMBL/GenBank/DDBJ databases">
        <title>Whole genome shotgun sequence of Actinoplanes ferrugineus NBRC 15555.</title>
        <authorList>
            <person name="Komaki H."/>
            <person name="Tamura T."/>
        </authorList>
    </citation>
    <scope>NUCLEOTIDE SEQUENCE</scope>
    <source>
        <strain evidence="3">NBRC 15555</strain>
    </source>
</reference>
<dbReference type="CDD" id="cd12087">
    <property type="entry name" value="TM_EGFR-like"/>
    <property type="match status" value="1"/>
</dbReference>
<feature type="compositionally biased region" description="Gly residues" evidence="1">
    <location>
        <begin position="494"/>
        <end position="506"/>
    </location>
</feature>
<dbReference type="EMBL" id="BOMM01000030">
    <property type="protein sequence ID" value="GIE11665.1"/>
    <property type="molecule type" value="Genomic_DNA"/>
</dbReference>
<feature type="transmembrane region" description="Helical" evidence="2">
    <location>
        <begin position="289"/>
        <end position="310"/>
    </location>
</feature>
<name>A0A919IZG4_9ACTN</name>
<dbReference type="GO" id="GO:0030246">
    <property type="term" value="F:carbohydrate binding"/>
    <property type="evidence" value="ECO:0007669"/>
    <property type="project" value="InterPro"/>
</dbReference>
<dbReference type="AlphaFoldDB" id="A0A919IZG4"/>
<dbReference type="InterPro" id="IPR013784">
    <property type="entry name" value="Carb-bd-like_fold"/>
</dbReference>
<sequence length="656" mass="66216">MDVTTHLRARGAQAGALLAVVLGGIVVAPAVALADEPEVQITSLPTDVVSGGIVQVGFRVRNTNQGAPNQFPANIKVNGMSCADPVCSQIAPVSADGTDFSVKLKAPTVDAGAVKSVTISVSATIGNDTGTANQPVNVKGPDKPQTVTSVVGKVKGSDGKAISGAAVAMKDNGGHAYQTTTNGSGGYSFNATDSRPITPGNISVGALKDGFNAATVDVQAAAGKSVNVPLTLKALEASASASPSPSASTATSTAATDDEEEAPVPGNSTAADADTKKTSSDSDSGSGSMLFIIIGGLLVAAGIGAIVLVLMRRRNNGEDGGPDDDPTAMPSGAGGAVPPSQGRFNEATRLDSPMAAVNPAAATMVTPLGSSPMADAPTMLHRPVEDEFPDPYGAPPQQPGVQYGAAGYDQGQYGAAQQQYGAADHGYGAPQQPPYGGANSTYGAAAAPAGGQQRYDEPTGMYRPEPGAYDDYDQAAPGQYGGTPAGQYGDQQQYGGGQPAYGGSGYEQGAWDDASGYGPQQSPGQQYDGGYDDHQPGYGAPTTGYADQGAPTGYADQGGQYPAGAGGGQHYGGQGGQYAPGQPYGGYEPVDQPPVGQPPVGQPQGGQPAQGQYGGYGEQPGYEQPGGYDEQNRHGDRRPQEPSHPGQRRSLDWMDN</sequence>
<feature type="compositionally biased region" description="Low complexity" evidence="1">
    <location>
        <begin position="424"/>
        <end position="451"/>
    </location>
</feature>
<feature type="compositionally biased region" description="Low complexity" evidence="1">
    <location>
        <begin position="579"/>
        <end position="590"/>
    </location>
</feature>
<evidence type="ECO:0000256" key="1">
    <source>
        <dbReference type="SAM" id="MobiDB-lite"/>
    </source>
</evidence>
<dbReference type="Pfam" id="PF13620">
    <property type="entry name" value="CarboxypepD_reg"/>
    <property type="match status" value="1"/>
</dbReference>
<evidence type="ECO:0008006" key="5">
    <source>
        <dbReference type="Google" id="ProtNLM"/>
    </source>
</evidence>
<comment type="caution">
    <text evidence="3">The sequence shown here is derived from an EMBL/GenBank/DDBJ whole genome shotgun (WGS) entry which is preliminary data.</text>
</comment>
<dbReference type="Proteomes" id="UP000598174">
    <property type="component" value="Unassembled WGS sequence"/>
</dbReference>
<proteinExistence type="predicted"/>
<keyword evidence="2" id="KW-1133">Transmembrane helix</keyword>
<accession>A0A919IZG4</accession>
<evidence type="ECO:0000313" key="3">
    <source>
        <dbReference type="EMBL" id="GIE11665.1"/>
    </source>
</evidence>
<evidence type="ECO:0000313" key="4">
    <source>
        <dbReference type="Proteomes" id="UP000598174"/>
    </source>
</evidence>
<gene>
    <name evidence="3" type="ORF">Afe05nite_35050</name>
</gene>
<feature type="compositionally biased region" description="Pro residues" evidence="1">
    <location>
        <begin position="591"/>
        <end position="601"/>
    </location>
</feature>
<feature type="compositionally biased region" description="Low complexity" evidence="1">
    <location>
        <begin position="237"/>
        <end position="255"/>
    </location>
</feature>
<evidence type="ECO:0000256" key="2">
    <source>
        <dbReference type="SAM" id="Phobius"/>
    </source>
</evidence>
<feature type="compositionally biased region" description="Basic and acidic residues" evidence="1">
    <location>
        <begin position="630"/>
        <end position="641"/>
    </location>
</feature>
<feature type="compositionally biased region" description="Low complexity" evidence="1">
    <location>
        <begin position="516"/>
        <end position="529"/>
    </location>
</feature>
<dbReference type="SUPFAM" id="SSF49452">
    <property type="entry name" value="Starch-binding domain-like"/>
    <property type="match status" value="1"/>
</dbReference>
<dbReference type="Gene3D" id="2.60.40.1120">
    <property type="entry name" value="Carboxypeptidase-like, regulatory domain"/>
    <property type="match status" value="1"/>
</dbReference>
<organism evidence="3 4">
    <name type="scientific">Paractinoplanes ferrugineus</name>
    <dbReference type="NCBI Taxonomy" id="113564"/>
    <lineage>
        <taxon>Bacteria</taxon>
        <taxon>Bacillati</taxon>
        <taxon>Actinomycetota</taxon>
        <taxon>Actinomycetes</taxon>
        <taxon>Micromonosporales</taxon>
        <taxon>Micromonosporaceae</taxon>
        <taxon>Paractinoplanes</taxon>
    </lineage>
</organism>